<gene>
    <name evidence="2" type="ORF">MTO99_05820</name>
</gene>
<feature type="compositionally biased region" description="Polar residues" evidence="1">
    <location>
        <begin position="69"/>
        <end position="79"/>
    </location>
</feature>
<proteinExistence type="predicted"/>
<dbReference type="RefSeq" id="WP_243557739.1">
    <property type="nucleotide sequence ID" value="NZ_CP094528.1"/>
</dbReference>
<feature type="region of interest" description="Disordered" evidence="1">
    <location>
        <begin position="57"/>
        <end position="119"/>
    </location>
</feature>
<keyword evidence="3" id="KW-1185">Reference proteome</keyword>
<evidence type="ECO:0000313" key="2">
    <source>
        <dbReference type="EMBL" id="UOE45281.1"/>
    </source>
</evidence>
<protein>
    <submittedName>
        <fullName evidence="2">Uncharacterized protein</fullName>
    </submittedName>
</protein>
<evidence type="ECO:0000313" key="3">
    <source>
        <dbReference type="Proteomes" id="UP000832097"/>
    </source>
</evidence>
<evidence type="ECO:0000256" key="1">
    <source>
        <dbReference type="SAM" id="MobiDB-lite"/>
    </source>
</evidence>
<name>A0ABY4C5D4_9MICO</name>
<dbReference type="EMBL" id="CP094528">
    <property type="protein sequence ID" value="UOE45281.1"/>
    <property type="molecule type" value="Genomic_DNA"/>
</dbReference>
<reference evidence="2 3" key="1">
    <citation type="submission" date="2022-03" db="EMBL/GenBank/DDBJ databases">
        <title>Mucilaginibacter sp. isolated from the gut of Protaetia brevitarsis seulensis larvae.</title>
        <authorList>
            <person name="Won M."/>
            <person name="Kim S.-J."/>
            <person name="Kwon S.-W."/>
        </authorList>
    </citation>
    <scope>NUCLEOTIDE SEQUENCE [LARGE SCALE GENOMIC DNA]</scope>
    <source>
        <strain evidence="2 3">CFWR-12</strain>
    </source>
</reference>
<organism evidence="2 3">
    <name type="scientific">Agromyces larvae</name>
    <dbReference type="NCBI Taxonomy" id="2929802"/>
    <lineage>
        <taxon>Bacteria</taxon>
        <taxon>Bacillati</taxon>
        <taxon>Actinomycetota</taxon>
        <taxon>Actinomycetes</taxon>
        <taxon>Micrococcales</taxon>
        <taxon>Microbacteriaceae</taxon>
        <taxon>Agromyces</taxon>
    </lineage>
</organism>
<dbReference type="Proteomes" id="UP000832097">
    <property type="component" value="Chromosome"/>
</dbReference>
<sequence length="133" mass="14563">MNTAKLVERLLDELDPALLEHPRSQATRHAIYTAWPGDRVPLSRRELEAIVCRAAAARVSRGEPPGRTETGQQLRTHNGSEPPGKRKADCTSAQPAFESKPTAKQIDTGTIPDAGDSNHAWRPALLERIRSAP</sequence>
<accession>A0ABY4C5D4</accession>